<dbReference type="InterPro" id="IPR044862">
    <property type="entry name" value="Pro_4_hyd_alph_FE2OG_OXY"/>
</dbReference>
<sequence length="408" mass="46028">MMLQSSLLLLCLIPATLGFQSSRFNHGTSQCKPKSCLHLTTITQINDGIDHLLPKSVYPTIEEGKIAVIPNFIPQNEVNLLRADAQNLWDQGKFSTDALAGYGSTGKFDPAKDRAVLRLPQWKNSELGNYKNRLRFGDLMGKVRSELAYNLNRPNLDLTNSVSTTRYGHGSTEISYTRFGPGAFLKRHVDEHHEELKGIDGWSKPTRRSLSWLIYLNDADWDGRNDGGQLRCFERQDRPNGRIGATFNGDLQVGWLSVTPFDPKERPVYLDGKKHDHGDCAMYYLNDDNSKQYITKAFQTQPIMYVAGSELLVKKTLLSDRKDLADRFHLIEPPKAKFTDILKGDKKYSGWGEDALIGEELEDVDPRGGTLVLFDSVSLPHEVLATKAKARWACSGWMHEDQQAIQEV</sequence>
<dbReference type="GO" id="GO:0031418">
    <property type="term" value="F:L-ascorbic acid binding"/>
    <property type="evidence" value="ECO:0007669"/>
    <property type="project" value="UniProtKB-KW"/>
</dbReference>
<dbReference type="PANTHER" id="PTHR12907:SF26">
    <property type="entry name" value="HIF PROLYL HYDROXYLASE, ISOFORM C"/>
    <property type="match status" value="1"/>
</dbReference>
<dbReference type="InterPro" id="IPR051559">
    <property type="entry name" value="HIF_prolyl_hydroxylases"/>
</dbReference>
<dbReference type="GO" id="GO:0008198">
    <property type="term" value="F:ferrous iron binding"/>
    <property type="evidence" value="ECO:0007669"/>
    <property type="project" value="TreeGrafter"/>
</dbReference>
<gene>
    <name evidence="4" type="ORF">CTEN210_14648</name>
</gene>
<keyword evidence="2" id="KW-0732">Signal</keyword>
<dbReference type="GO" id="GO:0031543">
    <property type="term" value="F:peptidyl-proline dioxygenase activity"/>
    <property type="evidence" value="ECO:0007669"/>
    <property type="project" value="TreeGrafter"/>
</dbReference>
<evidence type="ECO:0000259" key="3">
    <source>
        <dbReference type="Pfam" id="PF13640"/>
    </source>
</evidence>
<proteinExistence type="predicted"/>
<comment type="caution">
    <text evidence="4">The sequence shown here is derived from an EMBL/GenBank/DDBJ whole genome shotgun (WGS) entry which is preliminary data.</text>
</comment>
<organism evidence="4 5">
    <name type="scientific">Chaetoceros tenuissimus</name>
    <dbReference type="NCBI Taxonomy" id="426638"/>
    <lineage>
        <taxon>Eukaryota</taxon>
        <taxon>Sar</taxon>
        <taxon>Stramenopiles</taxon>
        <taxon>Ochrophyta</taxon>
        <taxon>Bacillariophyta</taxon>
        <taxon>Coscinodiscophyceae</taxon>
        <taxon>Chaetocerotophycidae</taxon>
        <taxon>Chaetocerotales</taxon>
        <taxon>Chaetocerotaceae</taxon>
        <taxon>Chaetoceros</taxon>
    </lineage>
</organism>
<evidence type="ECO:0000313" key="4">
    <source>
        <dbReference type="EMBL" id="GFH58172.1"/>
    </source>
</evidence>
<dbReference type="AlphaFoldDB" id="A0AAD3HBY6"/>
<feature type="signal peptide" evidence="2">
    <location>
        <begin position="1"/>
        <end position="18"/>
    </location>
</feature>
<evidence type="ECO:0000256" key="2">
    <source>
        <dbReference type="SAM" id="SignalP"/>
    </source>
</evidence>
<protein>
    <recommendedName>
        <fullName evidence="3">Prolyl 4-hydroxylase alpha subunit Fe(2+) 2OG dioxygenase domain-containing protein</fullName>
    </recommendedName>
</protein>
<evidence type="ECO:0000256" key="1">
    <source>
        <dbReference type="ARBA" id="ARBA00022896"/>
    </source>
</evidence>
<dbReference type="GO" id="GO:0071456">
    <property type="term" value="P:cellular response to hypoxia"/>
    <property type="evidence" value="ECO:0007669"/>
    <property type="project" value="TreeGrafter"/>
</dbReference>
<name>A0AAD3HBY6_9STRA</name>
<dbReference type="PANTHER" id="PTHR12907">
    <property type="entry name" value="EGL NINE HOMOLOG-RELATED"/>
    <property type="match status" value="1"/>
</dbReference>
<feature type="chain" id="PRO_5042264627" description="Prolyl 4-hydroxylase alpha subunit Fe(2+) 2OG dioxygenase domain-containing protein" evidence="2">
    <location>
        <begin position="19"/>
        <end position="408"/>
    </location>
</feature>
<accession>A0AAD3HBY6</accession>
<dbReference type="Pfam" id="PF13640">
    <property type="entry name" value="2OG-FeII_Oxy_3"/>
    <property type="match status" value="1"/>
</dbReference>
<dbReference type="EMBL" id="BLLK01000061">
    <property type="protein sequence ID" value="GFH58172.1"/>
    <property type="molecule type" value="Genomic_DNA"/>
</dbReference>
<dbReference type="Gene3D" id="2.60.120.620">
    <property type="entry name" value="q2cbj1_9rhob like domain"/>
    <property type="match status" value="2"/>
</dbReference>
<keyword evidence="5" id="KW-1185">Reference proteome</keyword>
<feature type="domain" description="Prolyl 4-hydroxylase alpha subunit Fe(2+) 2OG dioxygenase" evidence="3">
    <location>
        <begin position="176"/>
        <end position="243"/>
    </location>
</feature>
<dbReference type="Proteomes" id="UP001054902">
    <property type="component" value="Unassembled WGS sequence"/>
</dbReference>
<keyword evidence="1" id="KW-0847">Vitamin C</keyword>
<evidence type="ECO:0000313" key="5">
    <source>
        <dbReference type="Proteomes" id="UP001054902"/>
    </source>
</evidence>
<reference evidence="4 5" key="1">
    <citation type="journal article" date="2021" name="Sci. Rep.">
        <title>The genome of the diatom Chaetoceros tenuissimus carries an ancient integrated fragment of an extant virus.</title>
        <authorList>
            <person name="Hongo Y."/>
            <person name="Kimura K."/>
            <person name="Takaki Y."/>
            <person name="Yoshida Y."/>
            <person name="Baba S."/>
            <person name="Kobayashi G."/>
            <person name="Nagasaki K."/>
            <person name="Hano T."/>
            <person name="Tomaru Y."/>
        </authorList>
    </citation>
    <scope>NUCLEOTIDE SEQUENCE [LARGE SCALE GENOMIC DNA]</scope>
    <source>
        <strain evidence="4 5">NIES-3715</strain>
    </source>
</reference>